<evidence type="ECO:0000313" key="8">
    <source>
        <dbReference type="Proteomes" id="UP000245119"/>
    </source>
</evidence>
<evidence type="ECO:0000313" key="7">
    <source>
        <dbReference type="EMBL" id="PVD25946.1"/>
    </source>
</evidence>
<dbReference type="InterPro" id="IPR007484">
    <property type="entry name" value="Peptidase_M28"/>
</dbReference>
<dbReference type="Gene3D" id="3.50.30.30">
    <property type="match status" value="2"/>
</dbReference>
<dbReference type="AlphaFoldDB" id="A0A2T7NXR5"/>
<dbReference type="SUPFAM" id="SSF52025">
    <property type="entry name" value="PA domain"/>
    <property type="match status" value="2"/>
</dbReference>
<sequence>MGDMSSIEDISSTKQRPNTTLVLIVIAVAIVGGFTIGILIGRFATCPDEENEKYKKSVQEADSAITDLLLQSISAENIEVNLKHLTQSPHIAGRDRDFELVAYLKSKFTEYGLDSVKSTPYQVLLSYPDTDNPNTVLIVNNTGGETIVFDSTSTESNISHLEGVIRPFLAYSPSGVVNTSKLVYVNYGRVEDFEFLRTNYNMTFNDSIVIVRYGKIFRGSKVEIAARYGALGVIIYSDPADYTWSEDTRYFPDTWWLPPSGAQRGTLYTGVGDPLTPGYPSIATAYRYNESDTPLVLPTIPAHAMGYGGAVRFLREMQGAEVPKDWRGGLNIPYRLGPGLTPGLSLRMKVTTTNSIRRVDNVIATLRGDVEPDRYVLLGNHRDAWVYGSIDPSSGTAVMMEVARAMGQLVKDKRWRPRRSIMFCSWGAEEYGLLGSNEWAEQYVKSLGARAVAYVNIDIAVEGNNSLRAAGTPLMYRALYEAAKKVPNPSEAEVSQNRRTVYDTWAHSFPWTSSGFALPFIEELGSGSDFTALLQFIGITSSDISYTYDWNKYPIGSYPLYHTEYETFDAMKRLIDTDFKYHRSVGQVAAEVVRSLADSLIIPFNISDYAWGLEMNRRTLDTEVGARLQQIVSNYSDLQKVIEGFKKDVHEFERTVSKIDRNDPMAIRMVNDQLLFLEKAFLDPTGLPFRPNKKLIWFIVIGVAIVGGFTIGILIGRFATCPEETQYEAYSKAVQEADPAISDLLIQSISAKNIEDNLKYLTNVPHIAGEQRDFDLVNHLKTQFVEYGLDSVTSAPYEVLLSYPDKNNPNKVLLVNSTGAVLFDSTSTESNISHLPGVIRPFLAYSPSGVVNVSRLIYVNYGRVEDFEYLKVNKSITFNDSIVIARYGKIFRGSKVEIAARYGAVGVIIYSDPADYTWPQEDSRTFPTRGGCPLAAHREAPSSPEVETH</sequence>
<dbReference type="PANTHER" id="PTHR10404">
    <property type="entry name" value="N-ACETYLATED-ALPHA-LINKED ACIDIC DIPEPTIDASE"/>
    <property type="match status" value="1"/>
</dbReference>
<evidence type="ECO:0000259" key="4">
    <source>
        <dbReference type="Pfam" id="PF02225"/>
    </source>
</evidence>
<dbReference type="CDD" id="cd08022">
    <property type="entry name" value="M28_PSMA_like"/>
    <property type="match status" value="1"/>
</dbReference>
<gene>
    <name evidence="7" type="ORF">C0Q70_13612</name>
</gene>
<feature type="domain" description="Transferrin receptor-like dimerisation" evidence="5">
    <location>
        <begin position="634"/>
        <end position="694"/>
    </location>
</feature>
<feature type="transmembrane region" description="Helical" evidence="3">
    <location>
        <begin position="21"/>
        <end position="44"/>
    </location>
</feature>
<name>A0A2T7NXR5_POMCA</name>
<dbReference type="InterPro" id="IPR046450">
    <property type="entry name" value="PA_dom_sf"/>
</dbReference>
<dbReference type="CDD" id="cd02121">
    <property type="entry name" value="PA_GCPII_like"/>
    <property type="match status" value="1"/>
</dbReference>
<feature type="domain" description="Peptidase M28" evidence="6">
    <location>
        <begin position="361"/>
        <end position="500"/>
    </location>
</feature>
<comment type="similarity">
    <text evidence="1">Belongs to the peptidase M28 family. M28B subfamily.</text>
</comment>
<dbReference type="Proteomes" id="UP000245119">
    <property type="component" value="Linkage Group LG8"/>
</dbReference>
<evidence type="ECO:0000256" key="1">
    <source>
        <dbReference type="ARBA" id="ARBA00005634"/>
    </source>
</evidence>
<protein>
    <recommendedName>
        <fullName evidence="9">Peptidase M28 domain-containing protein</fullName>
    </recommendedName>
</protein>
<dbReference type="Gene3D" id="1.20.930.40">
    <property type="entry name" value="Transferrin receptor-like, dimerisation domain"/>
    <property type="match status" value="1"/>
</dbReference>
<evidence type="ECO:0000256" key="2">
    <source>
        <dbReference type="SAM" id="MobiDB-lite"/>
    </source>
</evidence>
<dbReference type="InterPro" id="IPR039373">
    <property type="entry name" value="Peptidase_M28B"/>
</dbReference>
<dbReference type="Gene3D" id="3.40.630.10">
    <property type="entry name" value="Zn peptidases"/>
    <property type="match status" value="2"/>
</dbReference>
<organism evidence="7 8">
    <name type="scientific">Pomacea canaliculata</name>
    <name type="common">Golden apple snail</name>
    <dbReference type="NCBI Taxonomy" id="400727"/>
    <lineage>
        <taxon>Eukaryota</taxon>
        <taxon>Metazoa</taxon>
        <taxon>Spiralia</taxon>
        <taxon>Lophotrochozoa</taxon>
        <taxon>Mollusca</taxon>
        <taxon>Gastropoda</taxon>
        <taxon>Caenogastropoda</taxon>
        <taxon>Architaenioglossa</taxon>
        <taxon>Ampullarioidea</taxon>
        <taxon>Ampullariidae</taxon>
        <taxon>Pomacea</taxon>
    </lineage>
</organism>
<dbReference type="FunFam" id="3.50.30.30:FF:000045">
    <property type="entry name" value="Predicted protein"/>
    <property type="match status" value="1"/>
</dbReference>
<dbReference type="Pfam" id="PF04389">
    <property type="entry name" value="Peptidase_M28"/>
    <property type="match status" value="1"/>
</dbReference>
<keyword evidence="3" id="KW-0812">Transmembrane</keyword>
<dbReference type="EMBL" id="PZQS01000008">
    <property type="protein sequence ID" value="PVD25946.1"/>
    <property type="molecule type" value="Genomic_DNA"/>
</dbReference>
<feature type="compositionally biased region" description="Basic and acidic residues" evidence="2">
    <location>
        <begin position="936"/>
        <end position="949"/>
    </location>
</feature>
<dbReference type="FunFam" id="3.40.630.10:FF:000089">
    <property type="entry name" value="N-acetylated alpha-linked acidic dipeptidase like 1"/>
    <property type="match status" value="1"/>
</dbReference>
<dbReference type="OrthoDB" id="5841748at2759"/>
<feature type="transmembrane region" description="Helical" evidence="3">
    <location>
        <begin position="695"/>
        <end position="716"/>
    </location>
</feature>
<feature type="domain" description="PA" evidence="4">
    <location>
        <begin position="858"/>
        <end position="919"/>
    </location>
</feature>
<dbReference type="SUPFAM" id="SSF47672">
    <property type="entry name" value="Transferrin receptor-like dimerisation domain"/>
    <property type="match status" value="1"/>
</dbReference>
<evidence type="ECO:0000259" key="5">
    <source>
        <dbReference type="Pfam" id="PF04253"/>
    </source>
</evidence>
<evidence type="ECO:0000259" key="6">
    <source>
        <dbReference type="Pfam" id="PF04389"/>
    </source>
</evidence>
<feature type="region of interest" description="Disordered" evidence="2">
    <location>
        <begin position="921"/>
        <end position="949"/>
    </location>
</feature>
<feature type="domain" description="PA" evidence="4">
    <location>
        <begin position="181"/>
        <end position="265"/>
    </location>
</feature>
<dbReference type="Pfam" id="PF02225">
    <property type="entry name" value="PA"/>
    <property type="match status" value="2"/>
</dbReference>
<comment type="caution">
    <text evidence="7">The sequence shown here is derived from an EMBL/GenBank/DDBJ whole genome shotgun (WGS) entry which is preliminary data.</text>
</comment>
<dbReference type="InterPro" id="IPR036757">
    <property type="entry name" value="TFR-like_dimer_dom_sf"/>
</dbReference>
<dbReference type="InterPro" id="IPR007365">
    <property type="entry name" value="TFR-like_dimer_dom"/>
</dbReference>
<dbReference type="PANTHER" id="PTHR10404:SF77">
    <property type="entry name" value="GLUTAMATE CARBOXYPEPTIDASE 2 HOMOLOG"/>
    <property type="match status" value="1"/>
</dbReference>
<keyword evidence="8" id="KW-1185">Reference proteome</keyword>
<proteinExistence type="inferred from homology"/>
<dbReference type="Pfam" id="PF04253">
    <property type="entry name" value="TFR_dimer"/>
    <property type="match status" value="1"/>
</dbReference>
<dbReference type="SUPFAM" id="SSF53187">
    <property type="entry name" value="Zn-dependent exopeptidases"/>
    <property type="match status" value="2"/>
</dbReference>
<keyword evidence="3" id="KW-0472">Membrane</keyword>
<accession>A0A2T7NXR5</accession>
<keyword evidence="3" id="KW-1133">Transmembrane helix</keyword>
<evidence type="ECO:0008006" key="9">
    <source>
        <dbReference type="Google" id="ProtNLM"/>
    </source>
</evidence>
<reference evidence="7 8" key="1">
    <citation type="submission" date="2018-04" db="EMBL/GenBank/DDBJ databases">
        <title>The genome of golden apple snail Pomacea canaliculata provides insight into stress tolerance and invasive adaptation.</title>
        <authorList>
            <person name="Liu C."/>
            <person name="Liu B."/>
            <person name="Ren Y."/>
            <person name="Zhang Y."/>
            <person name="Wang H."/>
            <person name="Li S."/>
            <person name="Jiang F."/>
            <person name="Yin L."/>
            <person name="Zhang G."/>
            <person name="Qian W."/>
            <person name="Fan W."/>
        </authorList>
    </citation>
    <scope>NUCLEOTIDE SEQUENCE [LARGE SCALE GENOMIC DNA]</scope>
    <source>
        <strain evidence="7">SZHN2017</strain>
        <tissue evidence="7">Muscle</tissue>
    </source>
</reference>
<dbReference type="InterPro" id="IPR003137">
    <property type="entry name" value="PA_domain"/>
</dbReference>
<dbReference type="GO" id="GO:0004180">
    <property type="term" value="F:carboxypeptidase activity"/>
    <property type="evidence" value="ECO:0007669"/>
    <property type="project" value="TreeGrafter"/>
</dbReference>
<evidence type="ECO:0000256" key="3">
    <source>
        <dbReference type="SAM" id="Phobius"/>
    </source>
</evidence>